<dbReference type="PANTHER" id="PTHR24559:SF444">
    <property type="entry name" value="REVERSE TRANSCRIPTASE DOMAIN-CONTAINING PROTEIN"/>
    <property type="match status" value="1"/>
</dbReference>
<dbReference type="OrthoDB" id="3250101at2759"/>
<evidence type="ECO:0000313" key="4">
    <source>
        <dbReference type="Proteomes" id="UP000235388"/>
    </source>
</evidence>
<evidence type="ECO:0000256" key="1">
    <source>
        <dbReference type="SAM" id="MobiDB-lite"/>
    </source>
</evidence>
<keyword evidence="4" id="KW-1185">Reference proteome</keyword>
<dbReference type="PANTHER" id="PTHR24559">
    <property type="entry name" value="TRANSPOSON TY3-I GAG-POL POLYPROTEIN"/>
    <property type="match status" value="1"/>
</dbReference>
<proteinExistence type="predicted"/>
<dbReference type="Gene3D" id="2.40.70.10">
    <property type="entry name" value="Acid Proteases"/>
    <property type="match status" value="1"/>
</dbReference>
<evidence type="ECO:0000313" key="3">
    <source>
        <dbReference type="EMBL" id="PLW10430.1"/>
    </source>
</evidence>
<dbReference type="CDD" id="cd01647">
    <property type="entry name" value="RT_LTR"/>
    <property type="match status" value="1"/>
</dbReference>
<feature type="compositionally biased region" description="Low complexity" evidence="1">
    <location>
        <begin position="24"/>
        <end position="34"/>
    </location>
</feature>
<accession>A0A2N5SB08</accession>
<evidence type="ECO:0000259" key="2">
    <source>
        <dbReference type="PROSITE" id="PS50878"/>
    </source>
</evidence>
<dbReference type="AlphaFoldDB" id="A0A2N5SB08"/>
<dbReference type="InterPro" id="IPR043128">
    <property type="entry name" value="Rev_trsase/Diguanyl_cyclase"/>
</dbReference>
<sequence>MATQTTPQAGFSPFESGGIPQPGPSHSGQHQSSQHPPPPPPPPHLIICIINLPPSATPSSPLVSHVPLRPESKYAAHQTFETQGRLTPSPVENWYNSLIIHNVRRQGVMDMYANLDRQEFVLPKLSLASALLDGLIEVFGNKYTPQQQVAKDPDAMEIDAARVAPFNAPSCSLLNASRALCWARQLCFRCLSPIVAGLHTGSLNCPNNPISPEQREAFIKRCHPNQTPLATVALINSPQEVTPSPPLTYHTTHPPAPSAPVALEHKDFLSHQEVLGFDEVYKEYEEAECAPVTIPISTVHIQLDRTVKGCLLVPVSFKDVNGSLFPATVLVDTGAMANFVNKGFVRRHALTLQQRKTPIRCVGFNGQEAVGGVVTEDWAGCIQLLTVDLTPFTLPSSFGVTRLGSVDAIFGLPWLDKQGWVASGSLKGGNQFTLGSTPLYVVKTVSVGGKPGGKKPRLCVDYRGLNLMKVRDSYPIPILGQLLNQLQGCKFFTKIDLKSVFNGLRVAEGHKWKTTFRTPWGLYEYLVMPFGLANAPACFQCFIQFVLRELLNVSCFVYIDDILIFSKTQEEHQAHIIQVLERLKEHSLFASPEKCSFYADTVTFLGFSIWSQGIKMESSKLSTIMDWPYP</sequence>
<feature type="compositionally biased region" description="Pro residues" evidence="1">
    <location>
        <begin position="35"/>
        <end position="44"/>
    </location>
</feature>
<dbReference type="InterPro" id="IPR000477">
    <property type="entry name" value="RT_dom"/>
</dbReference>
<organism evidence="3 4">
    <name type="scientific">Puccinia coronata f. sp. avenae</name>
    <dbReference type="NCBI Taxonomy" id="200324"/>
    <lineage>
        <taxon>Eukaryota</taxon>
        <taxon>Fungi</taxon>
        <taxon>Dikarya</taxon>
        <taxon>Basidiomycota</taxon>
        <taxon>Pucciniomycotina</taxon>
        <taxon>Pucciniomycetes</taxon>
        <taxon>Pucciniales</taxon>
        <taxon>Pucciniaceae</taxon>
        <taxon>Puccinia</taxon>
    </lineage>
</organism>
<dbReference type="SUPFAM" id="SSF50630">
    <property type="entry name" value="Acid proteases"/>
    <property type="match status" value="1"/>
</dbReference>
<feature type="domain" description="Reverse transcriptase" evidence="2">
    <location>
        <begin position="428"/>
        <end position="609"/>
    </location>
</feature>
<dbReference type="Pfam" id="PF00078">
    <property type="entry name" value="RVT_1"/>
    <property type="match status" value="1"/>
</dbReference>
<reference evidence="3 4" key="1">
    <citation type="submission" date="2017-11" db="EMBL/GenBank/DDBJ databases">
        <title>De novo assembly and phasing of dikaryotic genomes from two isolates of Puccinia coronata f. sp. avenae, the causal agent of oat crown rust.</title>
        <authorList>
            <person name="Miller M.E."/>
            <person name="Zhang Y."/>
            <person name="Omidvar V."/>
            <person name="Sperschneider J."/>
            <person name="Schwessinger B."/>
            <person name="Raley C."/>
            <person name="Palmer J.M."/>
            <person name="Garnica D."/>
            <person name="Upadhyaya N."/>
            <person name="Rathjen J."/>
            <person name="Taylor J.M."/>
            <person name="Park R.F."/>
            <person name="Dodds P.N."/>
            <person name="Hirsch C.D."/>
            <person name="Kianian S.F."/>
            <person name="Figueroa M."/>
        </authorList>
    </citation>
    <scope>NUCLEOTIDE SEQUENCE [LARGE SCALE GENOMIC DNA]</scope>
    <source>
        <strain evidence="3">12NC29</strain>
    </source>
</reference>
<dbReference type="CDD" id="cd00303">
    <property type="entry name" value="retropepsin_like"/>
    <property type="match status" value="1"/>
</dbReference>
<dbReference type="Gene3D" id="3.30.70.270">
    <property type="match status" value="1"/>
</dbReference>
<feature type="region of interest" description="Disordered" evidence="1">
    <location>
        <begin position="1"/>
        <end position="44"/>
    </location>
</feature>
<comment type="caution">
    <text evidence="3">The sequence shown here is derived from an EMBL/GenBank/DDBJ whole genome shotgun (WGS) entry which is preliminary data.</text>
</comment>
<dbReference type="InterPro" id="IPR043502">
    <property type="entry name" value="DNA/RNA_pol_sf"/>
</dbReference>
<dbReference type="InterPro" id="IPR021109">
    <property type="entry name" value="Peptidase_aspartic_dom_sf"/>
</dbReference>
<protein>
    <recommendedName>
        <fullName evidence="2">Reverse transcriptase domain-containing protein</fullName>
    </recommendedName>
</protein>
<name>A0A2N5SB08_9BASI</name>
<dbReference type="InterPro" id="IPR053134">
    <property type="entry name" value="RNA-dir_DNA_polymerase"/>
</dbReference>
<dbReference type="EMBL" id="PGCJ01001060">
    <property type="protein sequence ID" value="PLW10430.1"/>
    <property type="molecule type" value="Genomic_DNA"/>
</dbReference>
<dbReference type="SUPFAM" id="SSF56672">
    <property type="entry name" value="DNA/RNA polymerases"/>
    <property type="match status" value="1"/>
</dbReference>
<dbReference type="STRING" id="200324.A0A2N5SB08"/>
<dbReference type="Proteomes" id="UP000235388">
    <property type="component" value="Unassembled WGS sequence"/>
</dbReference>
<dbReference type="PROSITE" id="PS50878">
    <property type="entry name" value="RT_POL"/>
    <property type="match status" value="1"/>
</dbReference>
<gene>
    <name evidence="3" type="ORF">PCANC_18540</name>
</gene>